<accession>A0ABR1ZID6</accession>
<reference evidence="1 2" key="1">
    <citation type="journal article" date="2024" name="G3 (Bethesda)">
        <title>Genome assembly of Hibiscus sabdariffa L. provides insights into metabolisms of medicinal natural products.</title>
        <authorList>
            <person name="Kim T."/>
        </authorList>
    </citation>
    <scope>NUCLEOTIDE SEQUENCE [LARGE SCALE GENOMIC DNA]</scope>
    <source>
        <strain evidence="1">TK-2024</strain>
        <tissue evidence="1">Old leaves</tissue>
    </source>
</reference>
<gene>
    <name evidence="1" type="ORF">V6N12_041491</name>
</gene>
<comment type="caution">
    <text evidence="1">The sequence shown here is derived from an EMBL/GenBank/DDBJ whole genome shotgun (WGS) entry which is preliminary data.</text>
</comment>
<keyword evidence="2" id="KW-1185">Reference proteome</keyword>
<protein>
    <submittedName>
        <fullName evidence="1">Uncharacterized protein</fullName>
    </submittedName>
</protein>
<evidence type="ECO:0000313" key="1">
    <source>
        <dbReference type="EMBL" id="KAK8480325.1"/>
    </source>
</evidence>
<sequence length="86" mass="9397">MQALMISSILSERVSVKASEEVTNGQCTVVQKLFQTQAGNVYNQSGVYLKFVVSPEGLKERCSKQGHLSVVHSPYPSPIGRDLSDL</sequence>
<dbReference type="Proteomes" id="UP001472677">
    <property type="component" value="Unassembled WGS sequence"/>
</dbReference>
<evidence type="ECO:0000313" key="2">
    <source>
        <dbReference type="Proteomes" id="UP001472677"/>
    </source>
</evidence>
<dbReference type="EMBL" id="JBBPBM010002073">
    <property type="protein sequence ID" value="KAK8480325.1"/>
    <property type="molecule type" value="Genomic_DNA"/>
</dbReference>
<proteinExistence type="predicted"/>
<organism evidence="1 2">
    <name type="scientific">Hibiscus sabdariffa</name>
    <name type="common">roselle</name>
    <dbReference type="NCBI Taxonomy" id="183260"/>
    <lineage>
        <taxon>Eukaryota</taxon>
        <taxon>Viridiplantae</taxon>
        <taxon>Streptophyta</taxon>
        <taxon>Embryophyta</taxon>
        <taxon>Tracheophyta</taxon>
        <taxon>Spermatophyta</taxon>
        <taxon>Magnoliopsida</taxon>
        <taxon>eudicotyledons</taxon>
        <taxon>Gunneridae</taxon>
        <taxon>Pentapetalae</taxon>
        <taxon>rosids</taxon>
        <taxon>malvids</taxon>
        <taxon>Malvales</taxon>
        <taxon>Malvaceae</taxon>
        <taxon>Malvoideae</taxon>
        <taxon>Hibiscus</taxon>
    </lineage>
</organism>
<name>A0ABR1ZID6_9ROSI</name>